<feature type="domain" description="10TM putative phosphate transporter extracellular tail" evidence="10">
    <location>
        <begin position="961"/>
        <end position="1048"/>
    </location>
</feature>
<keyword evidence="5 8" id="KW-1133">Transmembrane helix</keyword>
<feature type="transmembrane region" description="Helical" evidence="8">
    <location>
        <begin position="538"/>
        <end position="564"/>
    </location>
</feature>
<feature type="region of interest" description="Disordered" evidence="7">
    <location>
        <begin position="875"/>
        <end position="897"/>
    </location>
</feature>
<evidence type="ECO:0000256" key="3">
    <source>
        <dbReference type="ARBA" id="ARBA00022448"/>
    </source>
</evidence>
<dbReference type="GO" id="GO:0005886">
    <property type="term" value="C:plasma membrane"/>
    <property type="evidence" value="ECO:0007669"/>
    <property type="project" value="TreeGrafter"/>
</dbReference>
<dbReference type="GO" id="GO:0005227">
    <property type="term" value="F:calcium-activated cation channel activity"/>
    <property type="evidence" value="ECO:0007669"/>
    <property type="project" value="InterPro"/>
</dbReference>
<evidence type="ECO:0000256" key="2">
    <source>
        <dbReference type="ARBA" id="ARBA00007779"/>
    </source>
</evidence>
<evidence type="ECO:0000259" key="12">
    <source>
        <dbReference type="Pfam" id="PF14703"/>
    </source>
</evidence>
<comment type="subcellular location">
    <subcellularLocation>
        <location evidence="1">Membrane</location>
        <topology evidence="1">Multi-pass membrane protein</topology>
    </subcellularLocation>
</comment>
<evidence type="ECO:0000256" key="1">
    <source>
        <dbReference type="ARBA" id="ARBA00004141"/>
    </source>
</evidence>
<dbReference type="InterPro" id="IPR003864">
    <property type="entry name" value="CSC1/OSCA1-like_7TM"/>
</dbReference>
<dbReference type="PANTHER" id="PTHR13018:SF53">
    <property type="entry name" value="DUF221 DOMAIN PROTEIN"/>
    <property type="match status" value="1"/>
</dbReference>
<dbReference type="PANTHER" id="PTHR13018">
    <property type="entry name" value="PROBABLE MEMBRANE PROTEIN DUF221-RELATED"/>
    <property type="match status" value="1"/>
</dbReference>
<feature type="transmembrane region" description="Helical" evidence="8">
    <location>
        <begin position="773"/>
        <end position="790"/>
    </location>
</feature>
<dbReference type="EMBL" id="QVQW01000011">
    <property type="protein sequence ID" value="RKU47032.1"/>
    <property type="molecule type" value="Genomic_DNA"/>
</dbReference>
<feature type="domain" description="CSC1/OSCA1-like N-terminal transmembrane" evidence="11">
    <location>
        <begin position="58"/>
        <end position="203"/>
    </location>
</feature>
<dbReference type="InterPro" id="IPR022257">
    <property type="entry name" value="PHM7_ext"/>
</dbReference>
<feature type="domain" description="CSC1/OSCA1-like cytosolic" evidence="12">
    <location>
        <begin position="226"/>
        <end position="480"/>
    </location>
</feature>
<feature type="transmembrane region" description="Helical" evidence="8">
    <location>
        <begin position="135"/>
        <end position="154"/>
    </location>
</feature>
<feature type="region of interest" description="Disordered" evidence="7">
    <location>
        <begin position="324"/>
        <end position="366"/>
    </location>
</feature>
<keyword evidence="14" id="KW-1185">Reference proteome</keyword>
<evidence type="ECO:0000259" key="10">
    <source>
        <dbReference type="Pfam" id="PF12621"/>
    </source>
</evidence>
<feature type="transmembrane region" description="Helical" evidence="8">
    <location>
        <begin position="585"/>
        <end position="613"/>
    </location>
</feature>
<keyword evidence="6 8" id="KW-0472">Membrane</keyword>
<reference evidence="13 14" key="1">
    <citation type="submission" date="2018-08" db="EMBL/GenBank/DDBJ databases">
        <title>Draft genome of the lignicolous fungus Coniochaeta pulveracea.</title>
        <authorList>
            <person name="Borstlap C.J."/>
            <person name="De Witt R.N."/>
            <person name="Botha A."/>
            <person name="Volschenk H."/>
        </authorList>
    </citation>
    <scope>NUCLEOTIDE SEQUENCE [LARGE SCALE GENOMIC DNA]</scope>
    <source>
        <strain evidence="13 14">CAB683</strain>
    </source>
</reference>
<evidence type="ECO:0000256" key="8">
    <source>
        <dbReference type="SAM" id="Phobius"/>
    </source>
</evidence>
<dbReference type="AlphaFoldDB" id="A0A420YGP8"/>
<feature type="domain" description="CSC1/OSCA1-like 7TM region" evidence="9">
    <location>
        <begin position="492"/>
        <end position="764"/>
    </location>
</feature>
<dbReference type="InterPro" id="IPR045122">
    <property type="entry name" value="Csc1-like"/>
</dbReference>
<name>A0A420YGP8_9PEZI</name>
<evidence type="ECO:0000256" key="6">
    <source>
        <dbReference type="ARBA" id="ARBA00023136"/>
    </source>
</evidence>
<feature type="transmembrane region" description="Helical" evidence="8">
    <location>
        <begin position="741"/>
        <end position="766"/>
    </location>
</feature>
<dbReference type="Pfam" id="PF13967">
    <property type="entry name" value="RSN1_TM"/>
    <property type="match status" value="1"/>
</dbReference>
<evidence type="ECO:0000256" key="7">
    <source>
        <dbReference type="SAM" id="MobiDB-lite"/>
    </source>
</evidence>
<feature type="transmembrane region" description="Helical" evidence="8">
    <location>
        <begin position="182"/>
        <end position="201"/>
    </location>
</feature>
<dbReference type="Proteomes" id="UP000275385">
    <property type="component" value="Unassembled WGS sequence"/>
</dbReference>
<evidence type="ECO:0000313" key="13">
    <source>
        <dbReference type="EMBL" id="RKU47032.1"/>
    </source>
</evidence>
<comment type="similarity">
    <text evidence="2">Belongs to the CSC1 (TC 1.A.17) family.</text>
</comment>
<dbReference type="Pfam" id="PF12621">
    <property type="entry name" value="PHM7_ext"/>
    <property type="match status" value="1"/>
</dbReference>
<dbReference type="InterPro" id="IPR027815">
    <property type="entry name" value="CSC1/OSCA1-like_cyt"/>
</dbReference>
<dbReference type="Pfam" id="PF14703">
    <property type="entry name" value="PHM7_cyt"/>
    <property type="match status" value="1"/>
</dbReference>
<feature type="transmembrane region" description="Helical" evidence="8">
    <location>
        <begin position="494"/>
        <end position="518"/>
    </location>
</feature>
<feature type="transmembrane region" description="Helical" evidence="8">
    <location>
        <begin position="690"/>
        <end position="721"/>
    </location>
</feature>
<evidence type="ECO:0000259" key="9">
    <source>
        <dbReference type="Pfam" id="PF02714"/>
    </source>
</evidence>
<dbReference type="Pfam" id="PF02714">
    <property type="entry name" value="RSN1_7TM"/>
    <property type="match status" value="1"/>
</dbReference>
<feature type="compositionally biased region" description="Low complexity" evidence="7">
    <location>
        <begin position="338"/>
        <end position="349"/>
    </location>
</feature>
<dbReference type="InterPro" id="IPR032880">
    <property type="entry name" value="CSC1/OSCA1-like_N"/>
</dbReference>
<comment type="caution">
    <text evidence="13">The sequence shown here is derived from an EMBL/GenBank/DDBJ whole genome shotgun (WGS) entry which is preliminary data.</text>
</comment>
<evidence type="ECO:0000259" key="11">
    <source>
        <dbReference type="Pfam" id="PF13967"/>
    </source>
</evidence>
<sequence length="1059" mass="117503">MAASDWTLFHLDVVKRQLVNESDDPRVGSGRDNATGGTIAHISSSGTNSASWSTLGGTFVPVAVYSVVCLLLFLFLRPRCLRVYAARTIPGLLLPHELSPPLPSGWFNWIKPLLHTSDAFILNHCSLDGFFFLRYLKIVGIICFVGLCLTWPVLLPIHGTGRAGVQDLDMLTIGNIVQVSRFYAHAVIAYCFFGFILFMISRECIYYINLRQAYLLSPYHAERLSSRTVLFTSVPQALLDERKFRKLFGDSVRNVWVPRDTKALASVVKEREQTAMRLEKAEIELIKKANAARRKVLGDGASKNTTNKTHLMPGAALAQGTVSTHSIDKGGGEPNVNETSLLSSSSTGHSLGGEEEGEKVEDPEYIHPYGLDPALPDVRGSVAAQWIPVEARPTHRPLANYGRQVDTIKWTRLRLKMLSNKIHKLRRELRGGSGRPVSAAFVEFDSLASAQAGFQILAHHRPLHMTPGYIGIKPDQVIWSSLRMPWWERIMRRFLFMGVITAAIIFWSIPSAFVGMVSNIQFLSKNVPFLKWIVELPGAITGVIEGLLPALALSLLMAAVPGMLRSCGRASGVPSLPLLELFTQGWYFVFQVVQVFLVTTLTSAVSGALMSILKDPMSAKDLLAQNLPKASNFYLSYILVQCLAGGATELLRGYDLFRHQVIAKSIQSPRSRYKIWRGLKSRHWGALFPVFTNMGVIAICYSCIAPLILLFASLGMGFMYLVYKYNMIYTYDSDVDTHGLLYPHALLHLIVGLYMAEICLLGLFGLHAAFGPLILIALFMVFTIMVHVSLNDALGPLLNNLPRTLALQDQSLADEGLAGEVLESSHGEGDAAVNQDGSAAEYYNMEEGCGNEETNTHPTTAGAAADYYNTEEDFGMEPTGHRTAPKSKPDGQPPVTDTTRAVEGAGGLLSTVGTLASTIFMNKINDSLPTESESRLTVFLHHVMYWITPDQTRKPNFLVKWLHPEVFDDYHILKQMLPTEPPPGNCPDQTAKRGYYPPEMWMPPPRLWIPRDEARVSRQEVAHSREVVAISDRGAWVDEKGRIVCEVEQAPFREERVLY</sequence>
<evidence type="ECO:0000256" key="5">
    <source>
        <dbReference type="ARBA" id="ARBA00022989"/>
    </source>
</evidence>
<organism evidence="13 14">
    <name type="scientific">Coniochaeta pulveracea</name>
    <dbReference type="NCBI Taxonomy" id="177199"/>
    <lineage>
        <taxon>Eukaryota</taxon>
        <taxon>Fungi</taxon>
        <taxon>Dikarya</taxon>
        <taxon>Ascomycota</taxon>
        <taxon>Pezizomycotina</taxon>
        <taxon>Sordariomycetes</taxon>
        <taxon>Sordariomycetidae</taxon>
        <taxon>Coniochaetales</taxon>
        <taxon>Coniochaetaceae</taxon>
        <taxon>Coniochaeta</taxon>
    </lineage>
</organism>
<protein>
    <submittedName>
        <fullName evidence="13">Uncharacterized protein</fullName>
    </submittedName>
</protein>
<proteinExistence type="inferred from homology"/>
<gene>
    <name evidence="13" type="ORF">DL546_008548</name>
</gene>
<accession>A0A420YGP8</accession>
<evidence type="ECO:0000313" key="14">
    <source>
        <dbReference type="Proteomes" id="UP000275385"/>
    </source>
</evidence>
<keyword evidence="3" id="KW-0813">Transport</keyword>
<dbReference type="OrthoDB" id="1076608at2759"/>
<feature type="transmembrane region" description="Helical" evidence="8">
    <location>
        <begin position="55"/>
        <end position="76"/>
    </location>
</feature>
<evidence type="ECO:0000256" key="4">
    <source>
        <dbReference type="ARBA" id="ARBA00022692"/>
    </source>
</evidence>
<keyword evidence="4 8" id="KW-0812">Transmembrane</keyword>